<evidence type="ECO:0000256" key="6">
    <source>
        <dbReference type="ARBA" id="ARBA00022827"/>
    </source>
</evidence>
<feature type="domain" description="Acyl-CoA dehydrogenase/oxidase N-terminal" evidence="11">
    <location>
        <begin position="15"/>
        <end position="128"/>
    </location>
</feature>
<gene>
    <name evidence="12" type="ORF">LEP1GSC043_1723</name>
</gene>
<evidence type="ECO:0000259" key="11">
    <source>
        <dbReference type="Pfam" id="PF02771"/>
    </source>
</evidence>
<dbReference type="Pfam" id="PF02771">
    <property type="entry name" value="Acyl-CoA_dh_N"/>
    <property type="match status" value="1"/>
</dbReference>
<dbReference type="InterPro" id="IPR006089">
    <property type="entry name" value="Acyl-CoA_DH_CS"/>
</dbReference>
<dbReference type="Gene3D" id="2.40.110.10">
    <property type="entry name" value="Butyryl-CoA Dehydrogenase, subunit A, domain 2"/>
    <property type="match status" value="1"/>
</dbReference>
<name>N1U7G8_9LEPT</name>
<dbReference type="FunFam" id="1.10.540.10:FF:000002">
    <property type="entry name" value="Acyl-CoA dehydrogenase FadE19"/>
    <property type="match status" value="1"/>
</dbReference>
<dbReference type="GO" id="GO:0006552">
    <property type="term" value="P:L-leucine catabolic process"/>
    <property type="evidence" value="ECO:0007669"/>
    <property type="project" value="TreeGrafter"/>
</dbReference>
<comment type="similarity">
    <text evidence="3 8">Belongs to the acyl-CoA dehydrogenase family.</text>
</comment>
<dbReference type="FunFam" id="1.20.140.10:FF:000001">
    <property type="entry name" value="Acyl-CoA dehydrogenase"/>
    <property type="match status" value="1"/>
</dbReference>
<dbReference type="Proteomes" id="UP000012249">
    <property type="component" value="Unassembled WGS sequence"/>
</dbReference>
<dbReference type="PROSITE" id="PS00073">
    <property type="entry name" value="ACYL_COA_DH_2"/>
    <property type="match status" value="1"/>
</dbReference>
<dbReference type="PANTHER" id="PTHR43884:SF12">
    <property type="entry name" value="ISOVALERYL-COA DEHYDROGENASE, MITOCHONDRIAL-RELATED"/>
    <property type="match status" value="1"/>
</dbReference>
<feature type="domain" description="Acyl-CoA oxidase/dehydrogenase middle" evidence="10">
    <location>
        <begin position="133"/>
        <end position="225"/>
    </location>
</feature>
<evidence type="ECO:0000256" key="1">
    <source>
        <dbReference type="ARBA" id="ARBA00001974"/>
    </source>
</evidence>
<dbReference type="GO" id="GO:0008470">
    <property type="term" value="F:3-methylbutanoyl-CoA dehydrogenase activity"/>
    <property type="evidence" value="ECO:0007669"/>
    <property type="project" value="TreeGrafter"/>
</dbReference>
<dbReference type="InterPro" id="IPR046373">
    <property type="entry name" value="Acyl-CoA_Oxase/DH_mid-dom_sf"/>
</dbReference>
<evidence type="ECO:0000313" key="13">
    <source>
        <dbReference type="Proteomes" id="UP000012249"/>
    </source>
</evidence>
<dbReference type="AlphaFoldDB" id="N1U7G8"/>
<dbReference type="PROSITE" id="PS00072">
    <property type="entry name" value="ACYL_COA_DH_1"/>
    <property type="match status" value="1"/>
</dbReference>
<keyword evidence="4" id="KW-0101">Branched-chain amino acid catabolism</keyword>
<accession>N1U7G8</accession>
<comment type="pathway">
    <text evidence="2">Amino-acid degradation; L-valine degradation.</text>
</comment>
<keyword evidence="6 8" id="KW-0274">FAD</keyword>
<comment type="caution">
    <text evidence="12">The sequence shown here is derived from an EMBL/GenBank/DDBJ whole genome shotgun (WGS) entry which is preliminary data.</text>
</comment>
<evidence type="ECO:0000256" key="8">
    <source>
        <dbReference type="RuleBase" id="RU362125"/>
    </source>
</evidence>
<organism evidence="12 13">
    <name type="scientific">Leptospira weilii str. Ecochallenge</name>
    <dbReference type="NCBI Taxonomy" id="1049986"/>
    <lineage>
        <taxon>Bacteria</taxon>
        <taxon>Pseudomonadati</taxon>
        <taxon>Spirochaetota</taxon>
        <taxon>Spirochaetia</taxon>
        <taxon>Leptospirales</taxon>
        <taxon>Leptospiraceae</taxon>
        <taxon>Leptospira</taxon>
    </lineage>
</organism>
<evidence type="ECO:0000259" key="10">
    <source>
        <dbReference type="Pfam" id="PF02770"/>
    </source>
</evidence>
<evidence type="ECO:0000313" key="12">
    <source>
        <dbReference type="EMBL" id="EMY15022.1"/>
    </source>
</evidence>
<proteinExistence type="inferred from homology"/>
<dbReference type="SUPFAM" id="SSF56645">
    <property type="entry name" value="Acyl-CoA dehydrogenase NM domain-like"/>
    <property type="match status" value="1"/>
</dbReference>
<dbReference type="InterPro" id="IPR009100">
    <property type="entry name" value="AcylCoA_DH/oxidase_NM_dom_sf"/>
</dbReference>
<feature type="domain" description="Acyl-CoA dehydrogenase/oxidase C-terminal" evidence="9">
    <location>
        <begin position="243"/>
        <end position="384"/>
    </location>
</feature>
<evidence type="ECO:0000256" key="2">
    <source>
        <dbReference type="ARBA" id="ARBA00005109"/>
    </source>
</evidence>
<dbReference type="InterPro" id="IPR036250">
    <property type="entry name" value="AcylCo_DH-like_C"/>
</dbReference>
<protein>
    <submittedName>
        <fullName evidence="12">Acyl-CoA dehydrogenase, C-terminal domain protein</fullName>
    </submittedName>
</protein>
<dbReference type="InterPro" id="IPR009075">
    <property type="entry name" value="AcylCo_DH/oxidase_C"/>
</dbReference>
<dbReference type="Gene3D" id="1.20.140.10">
    <property type="entry name" value="Butyryl-CoA Dehydrogenase, subunit A, domain 3"/>
    <property type="match status" value="1"/>
</dbReference>
<dbReference type="PANTHER" id="PTHR43884">
    <property type="entry name" value="ACYL-COA DEHYDROGENASE"/>
    <property type="match status" value="1"/>
</dbReference>
<dbReference type="Pfam" id="PF02770">
    <property type="entry name" value="Acyl-CoA_dh_M"/>
    <property type="match status" value="1"/>
</dbReference>
<evidence type="ECO:0000259" key="9">
    <source>
        <dbReference type="Pfam" id="PF00441"/>
    </source>
</evidence>
<dbReference type="InterPro" id="IPR037069">
    <property type="entry name" value="AcylCoA_DH/ox_N_sf"/>
</dbReference>
<evidence type="ECO:0000256" key="3">
    <source>
        <dbReference type="ARBA" id="ARBA00009347"/>
    </source>
</evidence>
<evidence type="ECO:0000256" key="5">
    <source>
        <dbReference type="ARBA" id="ARBA00022630"/>
    </source>
</evidence>
<dbReference type="FunFam" id="2.40.110.10:FF:000001">
    <property type="entry name" value="Acyl-CoA dehydrogenase, mitochondrial"/>
    <property type="match status" value="1"/>
</dbReference>
<reference evidence="12 13" key="1">
    <citation type="submission" date="2013-02" db="EMBL/GenBank/DDBJ databases">
        <authorList>
            <person name="Harkins D.M."/>
            <person name="Durkin A.S."/>
            <person name="Brinkac L.M."/>
            <person name="Haft D.H."/>
            <person name="Selengut J.D."/>
            <person name="Sanka R."/>
            <person name="DePew J."/>
            <person name="Purushe J."/>
            <person name="Haake D.A."/>
            <person name="Matsunaga J."/>
            <person name="Vinetz J.M."/>
            <person name="Sutton G.G."/>
            <person name="Nierman W.C."/>
            <person name="Fouts D.E."/>
        </authorList>
    </citation>
    <scope>NUCLEOTIDE SEQUENCE [LARGE SCALE GENOMIC DNA]</scope>
    <source>
        <strain evidence="12 13">Ecochallenge</strain>
    </source>
</reference>
<dbReference type="Pfam" id="PF00441">
    <property type="entry name" value="Acyl-CoA_dh_1"/>
    <property type="match status" value="1"/>
</dbReference>
<sequence>MRAVLEKPNDLFNPTENHLALRETIAKFAKENMDTQAKEHDDRETFNLALFRRIGSELGLFGITVPEEDGGMGMDAVAAVIIHEELSAYDPGFMLSYLAHEVLFVNNFYHSSSPAQREKYLSKVISGEWIGGMGMTEPGAGTDVLGMRTIAVKKGDKYVLNGSKQYITNGNIGSVFLVYAKMSKDSKRTTSFIVESSFPGFSVGKKEEKMGMRSSPTTQLIFEDCEVPAENLVGQEDGALIHMMRNLEIERVTLAAQSLGIAKRCVDIMADYTIRHREAFGKKLSEFGQIQRLLAESYADYQAARALVYQVASGINPESRNSLGAASAKLVATQMAERVSRNAIQALGGYGYCREYPVERLHRDSILLSIGGGTNEAMQKNIVADLKKSTKGLLESKEHTTHGKTGRLHLPEFRQGAGLFSKTAGRDRQVGAGQYANQS</sequence>
<evidence type="ECO:0000256" key="7">
    <source>
        <dbReference type="ARBA" id="ARBA00023002"/>
    </source>
</evidence>
<dbReference type="GO" id="GO:0050660">
    <property type="term" value="F:flavin adenine dinucleotide binding"/>
    <property type="evidence" value="ECO:0007669"/>
    <property type="project" value="InterPro"/>
</dbReference>
<keyword evidence="7 8" id="KW-0560">Oxidoreductase</keyword>
<dbReference type="Gene3D" id="1.10.540.10">
    <property type="entry name" value="Acyl-CoA dehydrogenase/oxidase, N-terminal domain"/>
    <property type="match status" value="1"/>
</dbReference>
<dbReference type="SUPFAM" id="SSF47203">
    <property type="entry name" value="Acyl-CoA dehydrogenase C-terminal domain-like"/>
    <property type="match status" value="1"/>
</dbReference>
<comment type="cofactor">
    <cofactor evidence="1 8">
        <name>FAD</name>
        <dbReference type="ChEBI" id="CHEBI:57692"/>
    </cofactor>
</comment>
<evidence type="ECO:0000256" key="4">
    <source>
        <dbReference type="ARBA" id="ARBA00022456"/>
    </source>
</evidence>
<dbReference type="EMBL" id="AHMI02000118">
    <property type="protein sequence ID" value="EMY15022.1"/>
    <property type="molecule type" value="Genomic_DNA"/>
</dbReference>
<dbReference type="InterPro" id="IPR013786">
    <property type="entry name" value="AcylCoA_DH/ox_N"/>
</dbReference>
<keyword evidence="5 8" id="KW-0285">Flavoprotein</keyword>
<dbReference type="InterPro" id="IPR006091">
    <property type="entry name" value="Acyl-CoA_Oxase/DH_mid-dom"/>
</dbReference>